<proteinExistence type="predicted"/>
<protein>
    <submittedName>
        <fullName evidence="1">Uncharacterized protein</fullName>
    </submittedName>
</protein>
<name>A0AB39BZ16_9CAUD</name>
<sequence>MMLVRWRGYECSYRLGTPWLRMLHIVNSAPAALLP</sequence>
<reference evidence="1" key="1">
    <citation type="submission" date="2024-06" db="EMBL/GenBank/DDBJ databases">
        <authorList>
            <person name="Agudelo-Romero P."/>
            <person name="Caparros-Martin J.A."/>
            <person name="Sharma A."/>
            <person name="Saladie M."/>
            <person name="Stick S.M."/>
            <person name="O'Gara F."/>
        </authorList>
    </citation>
    <scope>NUCLEOTIDE SEQUENCE</scope>
    <source>
        <strain evidence="1">VContig1</strain>
    </source>
</reference>
<accession>A0AB39BZ16</accession>
<organism evidence="1">
    <name type="scientific">Pakpunavirus sp</name>
    <dbReference type="NCBI Taxonomy" id="2833053"/>
    <lineage>
        <taxon>Viruses</taxon>
        <taxon>Duplodnaviria</taxon>
        <taxon>Heunggongvirae</taxon>
        <taxon>Uroviricota</taxon>
        <taxon>Caudoviricetes</taxon>
        <taxon>Vandenendeviridae</taxon>
        <taxon>Skurskavirinae</taxon>
        <taxon>Pakpunavirus</taxon>
    </lineage>
</organism>
<evidence type="ECO:0000313" key="1">
    <source>
        <dbReference type="EMBL" id="XDI97821.1"/>
    </source>
</evidence>
<dbReference type="EMBL" id="PP986815">
    <property type="protein sequence ID" value="XDI97821.1"/>
    <property type="molecule type" value="Genomic_DNA"/>
</dbReference>